<sequence>MHRRDDEQAARKIALSNQACKIQSSRLRMKGEERAGTLFEYIKPTCSCTNHFHSREGENSKMNTQWEKWMDLSGAAQKDSAKKENENLEEGRGAREREEMKRDCRGSDGGDSS</sequence>
<feature type="region of interest" description="Disordered" evidence="1">
    <location>
        <begin position="74"/>
        <end position="113"/>
    </location>
</feature>
<evidence type="ECO:0000313" key="3">
    <source>
        <dbReference type="Proteomes" id="UP001162972"/>
    </source>
</evidence>
<feature type="compositionally biased region" description="Basic and acidic residues" evidence="1">
    <location>
        <begin position="79"/>
        <end position="113"/>
    </location>
</feature>
<keyword evidence="3" id="KW-1185">Reference proteome</keyword>
<dbReference type="Proteomes" id="UP001162972">
    <property type="component" value="Chromosome 8"/>
</dbReference>
<comment type="caution">
    <text evidence="2">The sequence shown here is derived from an EMBL/GenBank/DDBJ whole genome shotgun (WGS) entry which is preliminary data.</text>
</comment>
<name>A0AAD6KTD5_9ROSI</name>
<organism evidence="2 3">
    <name type="scientific">Salix udensis</name>
    <dbReference type="NCBI Taxonomy" id="889485"/>
    <lineage>
        <taxon>Eukaryota</taxon>
        <taxon>Viridiplantae</taxon>
        <taxon>Streptophyta</taxon>
        <taxon>Embryophyta</taxon>
        <taxon>Tracheophyta</taxon>
        <taxon>Spermatophyta</taxon>
        <taxon>Magnoliopsida</taxon>
        <taxon>eudicotyledons</taxon>
        <taxon>Gunneridae</taxon>
        <taxon>Pentapetalae</taxon>
        <taxon>rosids</taxon>
        <taxon>fabids</taxon>
        <taxon>Malpighiales</taxon>
        <taxon>Salicaceae</taxon>
        <taxon>Saliceae</taxon>
        <taxon>Salix</taxon>
    </lineage>
</organism>
<dbReference type="EMBL" id="JAPFFJ010000004">
    <property type="protein sequence ID" value="KAJ6429369.1"/>
    <property type="molecule type" value="Genomic_DNA"/>
</dbReference>
<proteinExistence type="predicted"/>
<gene>
    <name evidence="2" type="ORF">OIU84_020908</name>
</gene>
<dbReference type="AlphaFoldDB" id="A0AAD6KTD5"/>
<evidence type="ECO:0000256" key="1">
    <source>
        <dbReference type="SAM" id="MobiDB-lite"/>
    </source>
</evidence>
<accession>A0AAD6KTD5</accession>
<protein>
    <submittedName>
        <fullName evidence="2">Uncharacterized protein</fullName>
    </submittedName>
</protein>
<evidence type="ECO:0000313" key="2">
    <source>
        <dbReference type="EMBL" id="KAJ6429369.1"/>
    </source>
</evidence>
<reference evidence="2 3" key="1">
    <citation type="journal article" date="2023" name="Int. J. Mol. Sci.">
        <title>De Novo Assembly and Annotation of 11 Diverse Shrub Willow (Salix) Genomes Reveals Novel Gene Organization in Sex-Linked Regions.</title>
        <authorList>
            <person name="Hyden B."/>
            <person name="Feng K."/>
            <person name="Yates T.B."/>
            <person name="Jawdy S."/>
            <person name="Cereghino C."/>
            <person name="Smart L.B."/>
            <person name="Muchero W."/>
        </authorList>
    </citation>
    <scope>NUCLEOTIDE SEQUENCE [LARGE SCALE GENOMIC DNA]</scope>
    <source>
        <tissue evidence="2">Shoot tip</tissue>
    </source>
</reference>